<feature type="domain" description="Major facilitator superfamily (MFS) profile" evidence="5">
    <location>
        <begin position="16"/>
        <end position="399"/>
    </location>
</feature>
<dbReference type="PROSITE" id="PS50850">
    <property type="entry name" value="MFS"/>
    <property type="match status" value="1"/>
</dbReference>
<evidence type="ECO:0000256" key="2">
    <source>
        <dbReference type="ARBA" id="ARBA00022989"/>
    </source>
</evidence>
<dbReference type="InterPro" id="IPR011701">
    <property type="entry name" value="MFS"/>
</dbReference>
<dbReference type="Gene3D" id="1.20.1250.20">
    <property type="entry name" value="MFS general substrate transporter like domains"/>
    <property type="match status" value="2"/>
</dbReference>
<evidence type="ECO:0000313" key="7">
    <source>
        <dbReference type="Proteomes" id="UP001196870"/>
    </source>
</evidence>
<dbReference type="PANTHER" id="PTHR11360">
    <property type="entry name" value="MONOCARBOXYLATE TRANSPORTER"/>
    <property type="match status" value="1"/>
</dbReference>
<dbReference type="SUPFAM" id="SSF103473">
    <property type="entry name" value="MFS general substrate transporter"/>
    <property type="match status" value="1"/>
</dbReference>
<proteinExistence type="predicted"/>
<feature type="transmembrane region" description="Helical" evidence="4">
    <location>
        <begin position="53"/>
        <end position="76"/>
    </location>
</feature>
<protein>
    <submittedName>
        <fullName evidence="6">MFS transporter</fullName>
    </submittedName>
</protein>
<dbReference type="InterPro" id="IPR050327">
    <property type="entry name" value="Proton-linked_MCT"/>
</dbReference>
<feature type="transmembrane region" description="Helical" evidence="4">
    <location>
        <begin position="170"/>
        <end position="191"/>
    </location>
</feature>
<organism evidence="6 7">
    <name type="scientific">Plastoroseomonas hellenica</name>
    <dbReference type="NCBI Taxonomy" id="2687306"/>
    <lineage>
        <taxon>Bacteria</taxon>
        <taxon>Pseudomonadati</taxon>
        <taxon>Pseudomonadota</taxon>
        <taxon>Alphaproteobacteria</taxon>
        <taxon>Acetobacterales</taxon>
        <taxon>Acetobacteraceae</taxon>
        <taxon>Plastoroseomonas</taxon>
    </lineage>
</organism>
<evidence type="ECO:0000256" key="3">
    <source>
        <dbReference type="ARBA" id="ARBA00023136"/>
    </source>
</evidence>
<dbReference type="Pfam" id="PF07690">
    <property type="entry name" value="MFS_1"/>
    <property type="match status" value="1"/>
</dbReference>
<feature type="transmembrane region" description="Helical" evidence="4">
    <location>
        <begin position="254"/>
        <end position="272"/>
    </location>
</feature>
<feature type="transmembrane region" description="Helical" evidence="4">
    <location>
        <begin position="340"/>
        <end position="359"/>
    </location>
</feature>
<feature type="transmembrane region" description="Helical" evidence="4">
    <location>
        <begin position="108"/>
        <end position="132"/>
    </location>
</feature>
<dbReference type="PANTHER" id="PTHR11360:SF290">
    <property type="entry name" value="MONOCARBOXYLATE MFS PERMEASE"/>
    <property type="match status" value="1"/>
</dbReference>
<gene>
    <name evidence="6" type="ORF">GXW71_31935</name>
</gene>
<feature type="transmembrane region" description="Helical" evidence="4">
    <location>
        <begin position="139"/>
        <end position="164"/>
    </location>
</feature>
<feature type="transmembrane region" description="Helical" evidence="4">
    <location>
        <begin position="284"/>
        <end position="302"/>
    </location>
</feature>
<keyword evidence="2 4" id="KW-1133">Transmembrane helix</keyword>
<dbReference type="InterPro" id="IPR020846">
    <property type="entry name" value="MFS_dom"/>
</dbReference>
<dbReference type="InterPro" id="IPR036259">
    <property type="entry name" value="MFS_trans_sf"/>
</dbReference>
<feature type="transmembrane region" description="Helical" evidence="4">
    <location>
        <begin position="217"/>
        <end position="242"/>
    </location>
</feature>
<keyword evidence="7" id="KW-1185">Reference proteome</keyword>
<evidence type="ECO:0000259" key="5">
    <source>
        <dbReference type="PROSITE" id="PS50850"/>
    </source>
</evidence>
<evidence type="ECO:0000313" key="6">
    <source>
        <dbReference type="EMBL" id="MBR0669003.1"/>
    </source>
</evidence>
<feature type="transmembrane region" description="Helical" evidence="4">
    <location>
        <begin position="12"/>
        <end position="33"/>
    </location>
</feature>
<comment type="caution">
    <text evidence="6">The sequence shown here is derived from an EMBL/GenBank/DDBJ whole genome shotgun (WGS) entry which is preliminary data.</text>
</comment>
<accession>A0ABS5F8V4</accession>
<feature type="transmembrane region" description="Helical" evidence="4">
    <location>
        <begin position="83"/>
        <end position="102"/>
    </location>
</feature>
<evidence type="ECO:0000256" key="4">
    <source>
        <dbReference type="SAM" id="Phobius"/>
    </source>
</evidence>
<evidence type="ECO:0000256" key="1">
    <source>
        <dbReference type="ARBA" id="ARBA00022692"/>
    </source>
</evidence>
<feature type="transmembrane region" description="Helical" evidence="4">
    <location>
        <begin position="308"/>
        <end position="328"/>
    </location>
</feature>
<dbReference type="Proteomes" id="UP001196870">
    <property type="component" value="Unassembled WGS sequence"/>
</dbReference>
<dbReference type="RefSeq" id="WP_211857455.1">
    <property type="nucleotide sequence ID" value="NZ_JAAGBB010000078.1"/>
</dbReference>
<dbReference type="EMBL" id="JAAGBB010000078">
    <property type="protein sequence ID" value="MBR0669003.1"/>
    <property type="molecule type" value="Genomic_DNA"/>
</dbReference>
<keyword evidence="1 4" id="KW-0812">Transmembrane</keyword>
<sequence length="405" mass="41553">MTDLGRPAASPAYRWVIVAAAAAMLAIVMGQLVNGLSVFFIPMEREFGWSRGSIALINTAGLIGIAFGGIVMGAVADRLGIRTVCLVAALAVGSCVTAAAWADQLWQFHLLFFLAGAFGGGAIFAPVIAIVGSWFPVGAGLAIGIASAGQAIGQGGVPFAAAFLIEALGWRGAMLALGLISLATLVPLALLMRDPPASRHPGGVAPADRAPPLPPGFVVLALSAAVLFCCTCMSVPLMHLVPLIQGYCISAPDAGGVLFVMLIAAIAGRVAFGRLADMIGPIPSYMVASLWQTVGVFAFTQISDLSLFYVFAPVYGFGYAGVMTGVLVTARALTPAKGRAMLMGVILAFAWLGHGFGGWQGGAFFDLTGSYTLSFANAAAAGMLNLMIVGTLLVMVRRRMAAAPA</sequence>
<reference evidence="7" key="1">
    <citation type="journal article" date="2021" name="Syst. Appl. Microbiol.">
        <title>Roseomonas hellenica sp. nov., isolated from roots of wild-growing Alkanna tinctoria.</title>
        <authorList>
            <person name="Rat A."/>
            <person name="Naranjo H.D."/>
            <person name="Lebbe L."/>
            <person name="Cnockaert M."/>
            <person name="Krigas N."/>
            <person name="Grigoriadou K."/>
            <person name="Maloupa E."/>
            <person name="Willems A."/>
        </authorList>
    </citation>
    <scope>NUCLEOTIDE SEQUENCE [LARGE SCALE GENOMIC DNA]</scope>
    <source>
        <strain evidence="7">LMG 31523</strain>
    </source>
</reference>
<keyword evidence="3 4" id="KW-0472">Membrane</keyword>
<name>A0ABS5F8V4_9PROT</name>
<feature type="transmembrane region" description="Helical" evidence="4">
    <location>
        <begin position="371"/>
        <end position="396"/>
    </location>
</feature>